<gene>
    <name evidence="2" type="ORF">CTEN210_16193</name>
</gene>
<sequence>MAHDNDTFESLSSRLAYLELWRELAVVPNENECHEDDHDLLLLRTEDGMDDLHQLSQRCLIVRQLMNEKLPPHELVMDNDLVVRASTIVNAGLGLFFDPDHDRLIPEGSIICYYTGHRHNFFSQKYLTDRSYLLNITEDILVDSLPLLHVKARYVNDPLNDKFINCKFVPDHKDRFRCKLVAIRNISAGEELFVSYGQYYWMQHKVQASVYFGNN</sequence>
<dbReference type="Proteomes" id="UP001054902">
    <property type="component" value="Unassembled WGS sequence"/>
</dbReference>
<evidence type="ECO:0000259" key="1">
    <source>
        <dbReference type="PROSITE" id="PS50280"/>
    </source>
</evidence>
<dbReference type="Gene3D" id="2.170.270.10">
    <property type="entry name" value="SET domain"/>
    <property type="match status" value="1"/>
</dbReference>
<protein>
    <recommendedName>
        <fullName evidence="1">SET domain-containing protein</fullName>
    </recommendedName>
</protein>
<accession>A0AAD3HDD0</accession>
<dbReference type="SUPFAM" id="SSF82199">
    <property type="entry name" value="SET domain"/>
    <property type="match status" value="1"/>
</dbReference>
<dbReference type="Pfam" id="PF00856">
    <property type="entry name" value="SET"/>
    <property type="match status" value="1"/>
</dbReference>
<dbReference type="InterPro" id="IPR001214">
    <property type="entry name" value="SET_dom"/>
</dbReference>
<organism evidence="2 3">
    <name type="scientific">Chaetoceros tenuissimus</name>
    <dbReference type="NCBI Taxonomy" id="426638"/>
    <lineage>
        <taxon>Eukaryota</taxon>
        <taxon>Sar</taxon>
        <taxon>Stramenopiles</taxon>
        <taxon>Ochrophyta</taxon>
        <taxon>Bacillariophyta</taxon>
        <taxon>Coscinodiscophyceae</taxon>
        <taxon>Chaetocerotophycidae</taxon>
        <taxon>Chaetocerotales</taxon>
        <taxon>Chaetocerotaceae</taxon>
        <taxon>Chaetoceros</taxon>
    </lineage>
</organism>
<keyword evidence="3" id="KW-1185">Reference proteome</keyword>
<evidence type="ECO:0000313" key="3">
    <source>
        <dbReference type="Proteomes" id="UP001054902"/>
    </source>
</evidence>
<feature type="domain" description="SET" evidence="1">
    <location>
        <begin position="79"/>
        <end position="197"/>
    </location>
</feature>
<reference evidence="2 3" key="1">
    <citation type="journal article" date="2021" name="Sci. Rep.">
        <title>The genome of the diatom Chaetoceros tenuissimus carries an ancient integrated fragment of an extant virus.</title>
        <authorList>
            <person name="Hongo Y."/>
            <person name="Kimura K."/>
            <person name="Takaki Y."/>
            <person name="Yoshida Y."/>
            <person name="Baba S."/>
            <person name="Kobayashi G."/>
            <person name="Nagasaki K."/>
            <person name="Hano T."/>
            <person name="Tomaru Y."/>
        </authorList>
    </citation>
    <scope>NUCLEOTIDE SEQUENCE [LARGE SCALE GENOMIC DNA]</scope>
    <source>
        <strain evidence="2 3">NIES-3715</strain>
    </source>
</reference>
<evidence type="ECO:0000313" key="2">
    <source>
        <dbReference type="EMBL" id="GFH59717.1"/>
    </source>
</evidence>
<comment type="caution">
    <text evidence="2">The sequence shown here is derived from an EMBL/GenBank/DDBJ whole genome shotgun (WGS) entry which is preliminary data.</text>
</comment>
<proteinExistence type="predicted"/>
<dbReference type="EMBL" id="BLLK01000069">
    <property type="protein sequence ID" value="GFH59717.1"/>
    <property type="molecule type" value="Genomic_DNA"/>
</dbReference>
<name>A0AAD3HDD0_9STRA</name>
<dbReference type="InterPro" id="IPR046341">
    <property type="entry name" value="SET_dom_sf"/>
</dbReference>
<dbReference type="AlphaFoldDB" id="A0AAD3HDD0"/>
<dbReference type="PROSITE" id="PS50280">
    <property type="entry name" value="SET"/>
    <property type="match status" value="1"/>
</dbReference>